<protein>
    <submittedName>
        <fullName evidence="2">Uncharacterized protein</fullName>
    </submittedName>
</protein>
<feature type="compositionally biased region" description="Basic residues" evidence="1">
    <location>
        <begin position="553"/>
        <end position="562"/>
    </location>
</feature>
<name>A0A423W1U7_CYTCH</name>
<sequence>MGRPAAPQKDPVRCESQPQSTATRSARPGENGLDLRYSLMQVPDDPDEYVPTPKRKPEYAHVGSLDGSSDSLNRTKLPKPKSSRRNGSYVARAPPSSRRVSTRPVKPTRELRHHAGRASSKATRDKRRTVLDPLAEKSLARTLSQQNRLSYLATPPEMKTRPKPASPPSRAPSQRRSLTRFTKELERYCMAVSANGKAPLPLCTPTVSELPTTLNTVTELLPYHRQFKAAGLAVTSREQMPKIPESIYQQLPVRGNRSERHPLVSPVQIDGSTVTPSEQESVSEDTAVPAIPRGQGGPSTAPKPVEPLLPAQQVKTVNRSLLPWARNKDAATASRTHTGRKFSTGHLHPSQAMAAQPVLTPSDKMGIIDAYFNSPAPNKPQDKQPETQKTSLSSPSSSKESLIMDKPLPEQPSVERRPTLSKQPPMEQCPVPPRSGRRHMENTSQWPTARVLIHDNSPPPLDAKGLVEIREIPPTPIKSSDVSGLSSPPTVEENEATIQRSISPPAELDRNTDAEEKPPRPPKHDAGQQNPPTTDSRHHRSQSLSKQWSKVTVLRRRSKGRHLPLPTTIQEESETSPEKKDLAMTSAQKKRNKKPSMASQSQTQSQNMSSGQAVLISEQTSGLVPQLPYTWKQSAVESSSSFEKALDAVIQKLDDMEERRQHERTLDLKAARKTSTEEESPDVASSKESNSKADTSPDPESKAPEKPSASRVEAASQTEDPVDYLDNDIADRDVLLGLKMAICAACDQDLDAWIREKTGLRLRRFLADLKAFDAVSKDGRPSTSAPGPQPLHRQIRRNENEARRLKAERERRRQSMKKTLLPCFGADGSLAAPG</sequence>
<feature type="region of interest" description="Disordered" evidence="1">
    <location>
        <begin position="267"/>
        <end position="308"/>
    </location>
</feature>
<feature type="compositionally biased region" description="Polar residues" evidence="1">
    <location>
        <begin position="477"/>
        <end position="489"/>
    </location>
</feature>
<keyword evidence="3" id="KW-1185">Reference proteome</keyword>
<reference evidence="2 3" key="1">
    <citation type="submission" date="2015-09" db="EMBL/GenBank/DDBJ databases">
        <title>Host preference determinants of Valsa canker pathogens revealed by comparative genomics.</title>
        <authorList>
            <person name="Yin Z."/>
            <person name="Huang L."/>
        </authorList>
    </citation>
    <scope>NUCLEOTIDE SEQUENCE [LARGE SCALE GENOMIC DNA]</scope>
    <source>
        <strain evidence="2 3">YSFL</strain>
    </source>
</reference>
<comment type="caution">
    <text evidence="2">The sequence shown here is derived from an EMBL/GenBank/DDBJ whole genome shotgun (WGS) entry which is preliminary data.</text>
</comment>
<dbReference type="AlphaFoldDB" id="A0A423W1U7"/>
<proteinExistence type="predicted"/>
<feature type="region of interest" description="Disordered" evidence="1">
    <location>
        <begin position="325"/>
        <end position="352"/>
    </location>
</feature>
<dbReference type="EMBL" id="LJZO01000017">
    <property type="protein sequence ID" value="ROV97298.1"/>
    <property type="molecule type" value="Genomic_DNA"/>
</dbReference>
<feature type="region of interest" description="Disordered" evidence="1">
    <location>
        <begin position="1"/>
        <end position="177"/>
    </location>
</feature>
<evidence type="ECO:0000313" key="3">
    <source>
        <dbReference type="Proteomes" id="UP000284375"/>
    </source>
</evidence>
<gene>
    <name evidence="2" type="ORF">VSDG_04748</name>
</gene>
<feature type="compositionally biased region" description="Low complexity" evidence="1">
    <location>
        <begin position="599"/>
        <end position="612"/>
    </location>
</feature>
<feature type="region of interest" description="Disordered" evidence="1">
    <location>
        <begin position="776"/>
        <end position="834"/>
    </location>
</feature>
<feature type="compositionally biased region" description="Polar residues" evidence="1">
    <location>
        <begin position="270"/>
        <end position="280"/>
    </location>
</feature>
<dbReference type="STRING" id="252740.A0A423W1U7"/>
<dbReference type="OrthoDB" id="273010at2759"/>
<organism evidence="2 3">
    <name type="scientific">Cytospora chrysosperma</name>
    <name type="common">Cytospora canker fungus</name>
    <name type="synonym">Sphaeria chrysosperma</name>
    <dbReference type="NCBI Taxonomy" id="252740"/>
    <lineage>
        <taxon>Eukaryota</taxon>
        <taxon>Fungi</taxon>
        <taxon>Dikarya</taxon>
        <taxon>Ascomycota</taxon>
        <taxon>Pezizomycotina</taxon>
        <taxon>Sordariomycetes</taxon>
        <taxon>Sordariomycetidae</taxon>
        <taxon>Diaporthales</taxon>
        <taxon>Cytosporaceae</taxon>
        <taxon>Cytospora</taxon>
    </lineage>
</organism>
<dbReference type="Proteomes" id="UP000284375">
    <property type="component" value="Unassembled WGS sequence"/>
</dbReference>
<feature type="compositionally biased region" description="Basic and acidic residues" evidence="1">
    <location>
        <begin position="796"/>
        <end position="813"/>
    </location>
</feature>
<evidence type="ECO:0000256" key="1">
    <source>
        <dbReference type="SAM" id="MobiDB-lite"/>
    </source>
</evidence>
<feature type="compositionally biased region" description="Low complexity" evidence="1">
    <location>
        <begin position="387"/>
        <end position="401"/>
    </location>
</feature>
<feature type="region of interest" description="Disordered" evidence="1">
    <location>
        <begin position="368"/>
        <end position="617"/>
    </location>
</feature>
<feature type="compositionally biased region" description="Basic and acidic residues" evidence="1">
    <location>
        <begin position="657"/>
        <end position="676"/>
    </location>
</feature>
<evidence type="ECO:0000313" key="2">
    <source>
        <dbReference type="EMBL" id="ROV97298.1"/>
    </source>
</evidence>
<feature type="compositionally biased region" description="Basic and acidic residues" evidence="1">
    <location>
        <begin position="507"/>
        <end position="526"/>
    </location>
</feature>
<feature type="region of interest" description="Disordered" evidence="1">
    <location>
        <begin position="657"/>
        <end position="724"/>
    </location>
</feature>
<feature type="compositionally biased region" description="Basic and acidic residues" evidence="1">
    <location>
        <begin position="128"/>
        <end position="139"/>
    </location>
</feature>
<accession>A0A423W1U7</accession>